<feature type="compositionally biased region" description="Basic and acidic residues" evidence="4">
    <location>
        <begin position="110"/>
        <end position="120"/>
    </location>
</feature>
<feature type="region of interest" description="Disordered" evidence="4">
    <location>
        <begin position="11"/>
        <end position="63"/>
    </location>
</feature>
<feature type="compositionally biased region" description="Low complexity" evidence="4">
    <location>
        <begin position="11"/>
        <end position="24"/>
    </location>
</feature>
<evidence type="ECO:0000256" key="1">
    <source>
        <dbReference type="ARBA" id="ARBA00023016"/>
    </source>
</evidence>
<dbReference type="Proteomes" id="UP000027361">
    <property type="component" value="Unassembled WGS sequence"/>
</dbReference>
<dbReference type="InParanoid" id="A0A066WP47"/>
<dbReference type="InterPro" id="IPR008978">
    <property type="entry name" value="HSP20-like_chaperone"/>
</dbReference>
<protein>
    <submittedName>
        <fullName evidence="6">HSP20-like chaperone</fullName>
    </submittedName>
</protein>
<name>A0A066WP47_TILAU</name>
<evidence type="ECO:0000256" key="4">
    <source>
        <dbReference type="SAM" id="MobiDB-lite"/>
    </source>
</evidence>
<dbReference type="AlphaFoldDB" id="A0A066WP47"/>
<dbReference type="PANTHER" id="PTHR11527">
    <property type="entry name" value="HEAT-SHOCK PROTEIN 20 FAMILY MEMBER"/>
    <property type="match status" value="1"/>
</dbReference>
<feature type="compositionally biased region" description="Polar residues" evidence="4">
    <location>
        <begin position="28"/>
        <end position="44"/>
    </location>
</feature>
<dbReference type="Pfam" id="PF00011">
    <property type="entry name" value="HSP20"/>
    <property type="match status" value="1"/>
</dbReference>
<evidence type="ECO:0000259" key="5">
    <source>
        <dbReference type="PROSITE" id="PS01031"/>
    </source>
</evidence>
<sequence length="192" mass="21307">MTLSLRPWFHPTSFFSPDPFSTFDTEPDSSNADPEGQQVASRSPANFFHRHSLPAGPATDIHDTGDTIVVTSELPGVKKEDVHVSLDDKSRKLTISGSFKSEFHTGSGEQFKEASEEGKENGSASKEQKRHGPRPLISERTYGSFSRTWILPNNVQTDHPDIKASFQDGVLKLCIPKKAQPETKEPRTIMVE</sequence>
<dbReference type="FunCoup" id="A0A066WP47">
    <property type="interactions" value="132"/>
</dbReference>
<evidence type="ECO:0000256" key="3">
    <source>
        <dbReference type="RuleBase" id="RU003616"/>
    </source>
</evidence>
<feature type="region of interest" description="Disordered" evidence="4">
    <location>
        <begin position="104"/>
        <end position="139"/>
    </location>
</feature>
<proteinExistence type="inferred from homology"/>
<dbReference type="RefSeq" id="XP_013245211.1">
    <property type="nucleotide sequence ID" value="XM_013389757.1"/>
</dbReference>
<evidence type="ECO:0000313" key="6">
    <source>
        <dbReference type="EMBL" id="KDN52365.1"/>
    </source>
</evidence>
<dbReference type="InterPro" id="IPR002068">
    <property type="entry name" value="A-crystallin/Hsp20_dom"/>
</dbReference>
<dbReference type="OrthoDB" id="1431247at2759"/>
<evidence type="ECO:0000256" key="2">
    <source>
        <dbReference type="PROSITE-ProRule" id="PRU00285"/>
    </source>
</evidence>
<dbReference type="EMBL" id="JMSN01000011">
    <property type="protein sequence ID" value="KDN52365.1"/>
    <property type="molecule type" value="Genomic_DNA"/>
</dbReference>
<keyword evidence="7" id="KW-1185">Reference proteome</keyword>
<dbReference type="Gene3D" id="2.60.40.790">
    <property type="match status" value="1"/>
</dbReference>
<gene>
    <name evidence="6" type="ORF">K437DRAFT_266723</name>
</gene>
<dbReference type="OMA" id="MSLARQF"/>
<comment type="caution">
    <text evidence="6">The sequence shown here is derived from an EMBL/GenBank/DDBJ whole genome shotgun (WGS) entry which is preliminary data.</text>
</comment>
<dbReference type="SUPFAM" id="SSF49764">
    <property type="entry name" value="HSP20-like chaperones"/>
    <property type="match status" value="1"/>
</dbReference>
<dbReference type="InterPro" id="IPR031107">
    <property type="entry name" value="Small_HSP"/>
</dbReference>
<comment type="similarity">
    <text evidence="2 3">Belongs to the small heat shock protein (HSP20) family.</text>
</comment>
<dbReference type="PROSITE" id="PS01031">
    <property type="entry name" value="SHSP"/>
    <property type="match status" value="1"/>
</dbReference>
<evidence type="ECO:0000313" key="7">
    <source>
        <dbReference type="Proteomes" id="UP000027361"/>
    </source>
</evidence>
<feature type="domain" description="SHSP" evidence="5">
    <location>
        <begin position="50"/>
        <end position="192"/>
    </location>
</feature>
<dbReference type="HOGENOM" id="CLU_046737_1_0_1"/>
<dbReference type="GeneID" id="25265883"/>
<reference evidence="6 7" key="1">
    <citation type="submission" date="2014-05" db="EMBL/GenBank/DDBJ databases">
        <title>Draft genome sequence of a rare smut relative, Tilletiaria anomala UBC 951.</title>
        <authorList>
            <consortium name="DOE Joint Genome Institute"/>
            <person name="Toome M."/>
            <person name="Kuo A."/>
            <person name="Henrissat B."/>
            <person name="Lipzen A."/>
            <person name="Tritt A."/>
            <person name="Yoshinaga Y."/>
            <person name="Zane M."/>
            <person name="Barry K."/>
            <person name="Grigoriev I.V."/>
            <person name="Spatafora J.W."/>
            <person name="Aimea M.C."/>
        </authorList>
    </citation>
    <scope>NUCLEOTIDE SEQUENCE [LARGE SCALE GENOMIC DNA]</scope>
    <source>
        <strain evidence="6 7">UBC 951</strain>
    </source>
</reference>
<keyword evidence="1" id="KW-0346">Stress response</keyword>
<accession>A0A066WP47</accession>
<organism evidence="6 7">
    <name type="scientific">Tilletiaria anomala (strain ATCC 24038 / CBS 436.72 / UBC 951)</name>
    <dbReference type="NCBI Taxonomy" id="1037660"/>
    <lineage>
        <taxon>Eukaryota</taxon>
        <taxon>Fungi</taxon>
        <taxon>Dikarya</taxon>
        <taxon>Basidiomycota</taxon>
        <taxon>Ustilaginomycotina</taxon>
        <taxon>Exobasidiomycetes</taxon>
        <taxon>Georgefischeriales</taxon>
        <taxon>Tilletiariaceae</taxon>
        <taxon>Tilletiaria</taxon>
    </lineage>
</organism>
<dbReference type="STRING" id="1037660.A0A066WP47"/>